<evidence type="ECO:0000256" key="1">
    <source>
        <dbReference type="SAM" id="Phobius"/>
    </source>
</evidence>
<dbReference type="GeneID" id="40076395"/>
<proteinExistence type="predicted"/>
<accession>A0A1U9ZA98</accession>
<organism evidence="2 3">
    <name type="scientific">Proteus phage VB_PmiS-Isfahan</name>
    <dbReference type="NCBI Taxonomy" id="1969841"/>
    <lineage>
        <taxon>Viruses</taxon>
        <taxon>Duplodnaviria</taxon>
        <taxon>Heunggongvirae</taxon>
        <taxon>Uroviricota</taxon>
        <taxon>Caudoviricetes</taxon>
        <taxon>Gorganvirus</taxon>
        <taxon>Gorganvirus isfahan</taxon>
    </lineage>
</organism>
<protein>
    <submittedName>
        <fullName evidence="2">Ribonucleotide reductase large subunit</fullName>
    </submittedName>
</protein>
<keyword evidence="3" id="KW-1185">Reference proteome</keyword>
<keyword evidence="1" id="KW-0812">Transmembrane</keyword>
<dbReference type="KEGG" id="vg:40076395"/>
<dbReference type="EMBL" id="KY742649">
    <property type="protein sequence ID" value="AQZ54586.1"/>
    <property type="molecule type" value="Genomic_DNA"/>
</dbReference>
<feature type="transmembrane region" description="Helical" evidence="1">
    <location>
        <begin position="66"/>
        <end position="92"/>
    </location>
</feature>
<evidence type="ECO:0000313" key="2">
    <source>
        <dbReference type="EMBL" id="AQZ54586.1"/>
    </source>
</evidence>
<evidence type="ECO:0000313" key="3">
    <source>
        <dbReference type="Proteomes" id="UP000221468"/>
    </source>
</evidence>
<name>A0A1U9ZA98_9CAUD</name>
<dbReference type="RefSeq" id="YP_009600589.1">
    <property type="nucleotide sequence ID" value="NC_041925.1"/>
</dbReference>
<keyword evidence="1" id="KW-0472">Membrane</keyword>
<sequence length="117" mass="13776">MVLYDGRAVTFKHFYHFPSVAKSAGYDFNYFDCLSVGTQIPGIFIIGIINWLKNFLDLEIRQLPEYLLALVIMVLAIPFYFISFPIIALVLYRKLKKTNYNYSRNHILMVLNHYETK</sequence>
<reference evidence="2 3" key="1">
    <citation type="journal article" date="2019" name="Genomics">
        <title>Genomic analyses of a novel bacteriophage (VB_PmiS-Isfahan) within Siphoviridae family infecting Proteus mirabilis.</title>
        <authorList>
            <person name="Yazdi M."/>
            <person name="Bouzari M."/>
            <person name="Ghaemi E.A."/>
        </authorList>
    </citation>
    <scope>NUCLEOTIDE SEQUENCE [LARGE SCALE GENOMIC DNA]</scope>
</reference>
<dbReference type="Proteomes" id="UP000221468">
    <property type="component" value="Segment"/>
</dbReference>
<keyword evidence="1" id="KW-1133">Transmembrane helix</keyword>
<dbReference type="OrthoDB" id="29271at10239"/>